<keyword evidence="3" id="KW-0804">Transcription</keyword>
<dbReference type="Pfam" id="PF13377">
    <property type="entry name" value="Peripla_BP_3"/>
    <property type="match status" value="1"/>
</dbReference>
<dbReference type="Pfam" id="PF00356">
    <property type="entry name" value="LacI"/>
    <property type="match status" value="1"/>
</dbReference>
<dbReference type="PROSITE" id="PS50932">
    <property type="entry name" value="HTH_LACI_2"/>
    <property type="match status" value="1"/>
</dbReference>
<proteinExistence type="predicted"/>
<dbReference type="InterPro" id="IPR046335">
    <property type="entry name" value="LacI/GalR-like_sensor"/>
</dbReference>
<dbReference type="EMBL" id="FORP01000001">
    <property type="protein sequence ID" value="SFI64548.1"/>
    <property type="molecule type" value="Genomic_DNA"/>
</dbReference>
<dbReference type="RefSeq" id="WP_091503757.1">
    <property type="nucleotide sequence ID" value="NZ_CBDRCA010000011.1"/>
</dbReference>
<keyword evidence="6" id="KW-1185">Reference proteome</keyword>
<protein>
    <submittedName>
        <fullName evidence="5">LacI family transcriptional regulator</fullName>
    </submittedName>
</protein>
<dbReference type="InterPro" id="IPR000843">
    <property type="entry name" value="HTH_LacI"/>
</dbReference>
<evidence type="ECO:0000313" key="5">
    <source>
        <dbReference type="EMBL" id="SFI64548.1"/>
    </source>
</evidence>
<accession>A0A1I3JWW5</accession>
<sequence length="360" mass="37799">MTTHGGASPSLIDVARAAGVSTATAGRALGGYGQVSERTRERVLAAAAELGYRPNGLARSMITGSTHTIGVVVADVANPFFATALSGITDVAQPAGFEVLLANTGGALAAEQRAVSVMSEKRVDGMIVAAAQPGEGTHLKHAMEAGVPVVLIDRQVSGVPEADSITIDNEHAAAEAVAHLLELGHRRIGVITEAGDQLARLRAGTRRRGLFPSAVRLRGYVRALDAAGVEVDEALVAPARYERGSAYDALLSLLDLADPPTAVLCTDNVLASGAYRAAQDRGLRMPEELSLIGFDDEPWTTLVRPELTIVEQPTYDLGARAGRQLLDHIEGERAGRAPQHIQLKAKLVARESTARPVAVR</sequence>
<dbReference type="PANTHER" id="PTHR30146">
    <property type="entry name" value="LACI-RELATED TRANSCRIPTIONAL REPRESSOR"/>
    <property type="match status" value="1"/>
</dbReference>
<dbReference type="OrthoDB" id="37081at2"/>
<reference evidence="5 6" key="1">
    <citation type="submission" date="2016-10" db="EMBL/GenBank/DDBJ databases">
        <authorList>
            <person name="de Groot N.N."/>
        </authorList>
    </citation>
    <scope>NUCLEOTIDE SEQUENCE [LARGE SCALE GENOMIC DNA]</scope>
    <source>
        <strain evidence="5 6">DSM 44468</strain>
    </source>
</reference>
<evidence type="ECO:0000256" key="1">
    <source>
        <dbReference type="ARBA" id="ARBA00023015"/>
    </source>
</evidence>
<evidence type="ECO:0000313" key="6">
    <source>
        <dbReference type="Proteomes" id="UP000199025"/>
    </source>
</evidence>
<dbReference type="GO" id="GO:0003700">
    <property type="term" value="F:DNA-binding transcription factor activity"/>
    <property type="evidence" value="ECO:0007669"/>
    <property type="project" value="TreeGrafter"/>
</dbReference>
<dbReference type="Gene3D" id="3.40.50.2300">
    <property type="match status" value="2"/>
</dbReference>
<gene>
    <name evidence="5" type="ORF">SAMN05421835_101306</name>
</gene>
<dbReference type="InterPro" id="IPR010982">
    <property type="entry name" value="Lambda_DNA-bd_dom_sf"/>
</dbReference>
<dbReference type="SMART" id="SM00354">
    <property type="entry name" value="HTH_LACI"/>
    <property type="match status" value="1"/>
</dbReference>
<evidence type="ECO:0000256" key="3">
    <source>
        <dbReference type="ARBA" id="ARBA00023163"/>
    </source>
</evidence>
<name>A0A1I3JWW5_9PSEU</name>
<dbReference type="CDD" id="cd06267">
    <property type="entry name" value="PBP1_LacI_sugar_binding-like"/>
    <property type="match status" value="1"/>
</dbReference>
<evidence type="ECO:0000259" key="4">
    <source>
        <dbReference type="PROSITE" id="PS50932"/>
    </source>
</evidence>
<dbReference type="InterPro" id="IPR028082">
    <property type="entry name" value="Peripla_BP_I"/>
</dbReference>
<organism evidence="5 6">
    <name type="scientific">Amycolatopsis sacchari</name>
    <dbReference type="NCBI Taxonomy" id="115433"/>
    <lineage>
        <taxon>Bacteria</taxon>
        <taxon>Bacillati</taxon>
        <taxon>Actinomycetota</taxon>
        <taxon>Actinomycetes</taxon>
        <taxon>Pseudonocardiales</taxon>
        <taxon>Pseudonocardiaceae</taxon>
        <taxon>Amycolatopsis</taxon>
    </lineage>
</organism>
<keyword evidence="2" id="KW-0238">DNA-binding</keyword>
<dbReference type="GO" id="GO:0000976">
    <property type="term" value="F:transcription cis-regulatory region binding"/>
    <property type="evidence" value="ECO:0007669"/>
    <property type="project" value="TreeGrafter"/>
</dbReference>
<dbReference type="STRING" id="115433.SAMN05421835_101306"/>
<dbReference type="Gene3D" id="1.10.260.40">
    <property type="entry name" value="lambda repressor-like DNA-binding domains"/>
    <property type="match status" value="1"/>
</dbReference>
<dbReference type="SUPFAM" id="SSF53822">
    <property type="entry name" value="Periplasmic binding protein-like I"/>
    <property type="match status" value="1"/>
</dbReference>
<dbReference type="AlphaFoldDB" id="A0A1I3JWW5"/>
<dbReference type="SUPFAM" id="SSF47413">
    <property type="entry name" value="lambda repressor-like DNA-binding domains"/>
    <property type="match status" value="1"/>
</dbReference>
<keyword evidence="1" id="KW-0805">Transcription regulation</keyword>
<dbReference type="PROSITE" id="PS00356">
    <property type="entry name" value="HTH_LACI_1"/>
    <property type="match status" value="1"/>
</dbReference>
<dbReference type="Proteomes" id="UP000199025">
    <property type="component" value="Unassembled WGS sequence"/>
</dbReference>
<dbReference type="PANTHER" id="PTHR30146:SF138">
    <property type="entry name" value="TRANSCRIPTIONAL REGULATORY PROTEIN"/>
    <property type="match status" value="1"/>
</dbReference>
<feature type="domain" description="HTH lacI-type" evidence="4">
    <location>
        <begin position="9"/>
        <end position="63"/>
    </location>
</feature>
<dbReference type="CDD" id="cd01392">
    <property type="entry name" value="HTH_LacI"/>
    <property type="match status" value="1"/>
</dbReference>
<evidence type="ECO:0000256" key="2">
    <source>
        <dbReference type="ARBA" id="ARBA00023125"/>
    </source>
</evidence>